<feature type="domain" description="DUF6457" evidence="1">
    <location>
        <begin position="2"/>
        <end position="79"/>
    </location>
</feature>
<protein>
    <submittedName>
        <fullName evidence="2">Unannotated protein</fullName>
    </submittedName>
</protein>
<dbReference type="Pfam" id="PF20058">
    <property type="entry name" value="DUF6457"/>
    <property type="match status" value="1"/>
</dbReference>
<sequence>MNLHDWIDELCDVLDVDAEVDEALVLDLARVAAHQVTRPAAPITTYLLGLAAGLQGADTETVERLAARAQALAEGWDRPADAPDPVAVAEVEVPDDRGVDHTGDLRDL</sequence>
<dbReference type="InterPro" id="IPR045598">
    <property type="entry name" value="DUF6457"/>
</dbReference>
<proteinExistence type="predicted"/>
<evidence type="ECO:0000313" key="2">
    <source>
        <dbReference type="EMBL" id="CAB4725437.1"/>
    </source>
</evidence>
<reference evidence="2" key="1">
    <citation type="submission" date="2020-05" db="EMBL/GenBank/DDBJ databases">
        <authorList>
            <person name="Chiriac C."/>
            <person name="Salcher M."/>
            <person name="Ghai R."/>
            <person name="Kavagutti S V."/>
        </authorList>
    </citation>
    <scope>NUCLEOTIDE SEQUENCE</scope>
</reference>
<dbReference type="EMBL" id="CAEZXR010000322">
    <property type="protein sequence ID" value="CAB4725437.1"/>
    <property type="molecule type" value="Genomic_DNA"/>
</dbReference>
<gene>
    <name evidence="2" type="ORF">UFOPK2579_02262</name>
</gene>
<accession>A0A6J6RSQ9</accession>
<organism evidence="2">
    <name type="scientific">freshwater metagenome</name>
    <dbReference type="NCBI Taxonomy" id="449393"/>
    <lineage>
        <taxon>unclassified sequences</taxon>
        <taxon>metagenomes</taxon>
        <taxon>ecological metagenomes</taxon>
    </lineage>
</organism>
<name>A0A6J6RSQ9_9ZZZZ</name>
<dbReference type="AlphaFoldDB" id="A0A6J6RSQ9"/>
<evidence type="ECO:0000259" key="1">
    <source>
        <dbReference type="Pfam" id="PF20058"/>
    </source>
</evidence>